<reference evidence="1" key="1">
    <citation type="journal article" date="2018" name="Genome Biol. Evol.">
        <title>Genomics and development of Lentinus tigrinus, a white-rot wood-decaying mushroom with dimorphic fruiting bodies.</title>
        <authorList>
            <person name="Wu B."/>
            <person name="Xu Z."/>
            <person name="Knudson A."/>
            <person name="Carlson A."/>
            <person name="Chen N."/>
            <person name="Kovaka S."/>
            <person name="LaButti K."/>
            <person name="Lipzen A."/>
            <person name="Pennachio C."/>
            <person name="Riley R."/>
            <person name="Schakwitz W."/>
            <person name="Umezawa K."/>
            <person name="Ohm R.A."/>
            <person name="Grigoriev I.V."/>
            <person name="Nagy L.G."/>
            <person name="Gibbons J."/>
            <person name="Hibbett D."/>
        </authorList>
    </citation>
    <scope>NUCLEOTIDE SEQUENCE [LARGE SCALE GENOMIC DNA]</scope>
    <source>
        <strain evidence="1">ALCF2SS1-6</strain>
    </source>
</reference>
<gene>
    <name evidence="1" type="ORF">L227DRAFT_125869</name>
</gene>
<protein>
    <submittedName>
        <fullName evidence="1">Uncharacterized protein</fullName>
    </submittedName>
</protein>
<organism evidence="1 2">
    <name type="scientific">Lentinus tigrinus ALCF2SS1-6</name>
    <dbReference type="NCBI Taxonomy" id="1328759"/>
    <lineage>
        <taxon>Eukaryota</taxon>
        <taxon>Fungi</taxon>
        <taxon>Dikarya</taxon>
        <taxon>Basidiomycota</taxon>
        <taxon>Agaricomycotina</taxon>
        <taxon>Agaricomycetes</taxon>
        <taxon>Polyporales</taxon>
        <taxon>Polyporaceae</taxon>
        <taxon>Lentinus</taxon>
    </lineage>
</organism>
<evidence type="ECO:0000313" key="2">
    <source>
        <dbReference type="Proteomes" id="UP000313359"/>
    </source>
</evidence>
<proteinExistence type="predicted"/>
<sequence>MGSYELESTVSTVHFCYVAVTAHLCTQIHDFPDGSCIIEPSCRTSRKDAGRWVCEGSGKAMNDDFPKGSLGVVHGAVRYVRGECCWLLINPPRVAVNQSSGNDGQHAELAIPLSVSYVQDWQYGVRVSVIQATEFRTRDKGWEQEEVVFDIPMSWAMGGGVIRAEDDAFTGEMSENSHQKASIRFCLPGVKESQRQRNIRTNNGRRPATRAYLAQVLAEEAKKLLEDVANAGEWLQCKGVRVTFQNLFLVKAKRMSKGTIQVTLGVMM</sequence>
<evidence type="ECO:0000313" key="1">
    <source>
        <dbReference type="EMBL" id="RPD65921.1"/>
    </source>
</evidence>
<dbReference type="EMBL" id="ML122251">
    <property type="protein sequence ID" value="RPD65921.1"/>
    <property type="molecule type" value="Genomic_DNA"/>
</dbReference>
<dbReference type="AlphaFoldDB" id="A0A5C2SRE2"/>
<keyword evidence="2" id="KW-1185">Reference proteome</keyword>
<name>A0A5C2SRE2_9APHY</name>
<dbReference type="Proteomes" id="UP000313359">
    <property type="component" value="Unassembled WGS sequence"/>
</dbReference>
<accession>A0A5C2SRE2</accession>